<proteinExistence type="predicted"/>
<accession>A0AAN0T348</accession>
<dbReference type="InterPro" id="IPR000160">
    <property type="entry name" value="GGDEF_dom"/>
</dbReference>
<feature type="domain" description="GGDEF" evidence="1">
    <location>
        <begin position="1"/>
        <end position="67"/>
    </location>
</feature>
<gene>
    <name evidence="2" type="ORF">SB48_HM08orf00127</name>
</gene>
<dbReference type="Proteomes" id="UP000032024">
    <property type="component" value="Chromosome"/>
</dbReference>
<dbReference type="Pfam" id="PF00990">
    <property type="entry name" value="GGDEF"/>
    <property type="match status" value="1"/>
</dbReference>
<evidence type="ECO:0000259" key="1">
    <source>
        <dbReference type="PROSITE" id="PS50887"/>
    </source>
</evidence>
<dbReference type="PANTHER" id="PTHR46663:SF2">
    <property type="entry name" value="GGDEF DOMAIN-CONTAINING PROTEIN"/>
    <property type="match status" value="1"/>
</dbReference>
<dbReference type="PANTHER" id="PTHR46663">
    <property type="entry name" value="DIGUANYLATE CYCLASE DGCT-RELATED"/>
    <property type="match status" value="1"/>
</dbReference>
<dbReference type="InterPro" id="IPR052163">
    <property type="entry name" value="DGC-Regulatory_Protein"/>
</dbReference>
<dbReference type="PROSITE" id="PS50887">
    <property type="entry name" value="GGDEF"/>
    <property type="match status" value="1"/>
</dbReference>
<dbReference type="EMBL" id="CP010525">
    <property type="protein sequence ID" value="AJO20884.1"/>
    <property type="molecule type" value="Genomic_DNA"/>
</dbReference>
<dbReference type="AlphaFoldDB" id="A0AAN0T348"/>
<keyword evidence="3" id="KW-1185">Reference proteome</keyword>
<protein>
    <submittedName>
        <fullName evidence="2">Diguanylate cyclase</fullName>
    </submittedName>
</protein>
<reference evidence="3" key="1">
    <citation type="submission" date="2015-01" db="EMBL/GenBank/DDBJ databases">
        <title>Comparative genome analysis of Bacillus coagulans HM-08, Clostridium butyricum HM-68, Bacillus subtilis HM-66 and Bacillus paralicheniformis BL-09.</title>
        <authorList>
            <person name="Zhang H."/>
        </authorList>
    </citation>
    <scope>NUCLEOTIDE SEQUENCE [LARGE SCALE GENOMIC DNA]</scope>
    <source>
        <strain evidence="3">HM-08</strain>
    </source>
</reference>
<organism evidence="2 3">
    <name type="scientific">Heyndrickxia coagulans</name>
    <name type="common">Weizmannia coagulans</name>
    <dbReference type="NCBI Taxonomy" id="1398"/>
    <lineage>
        <taxon>Bacteria</taxon>
        <taxon>Bacillati</taxon>
        <taxon>Bacillota</taxon>
        <taxon>Bacilli</taxon>
        <taxon>Bacillales</taxon>
        <taxon>Bacillaceae</taxon>
        <taxon>Heyndrickxia</taxon>
    </lineage>
</organism>
<evidence type="ECO:0000313" key="3">
    <source>
        <dbReference type="Proteomes" id="UP000032024"/>
    </source>
</evidence>
<dbReference type="Gene3D" id="3.30.70.270">
    <property type="match status" value="1"/>
</dbReference>
<dbReference type="InterPro" id="IPR029787">
    <property type="entry name" value="Nucleotide_cyclase"/>
</dbReference>
<dbReference type="SUPFAM" id="SSF55073">
    <property type="entry name" value="Nucleotide cyclase"/>
    <property type="match status" value="1"/>
</dbReference>
<dbReference type="InterPro" id="IPR043128">
    <property type="entry name" value="Rev_trsase/Diguanyl_cyclase"/>
</dbReference>
<sequence>MTALQNRMVEAFSRPFQIGPHSIEATGSIGISLYPDHCSDEETLIAKADETMYEIKKRGKNSYKLKE</sequence>
<name>A0AAN0T348_HEYCO</name>
<evidence type="ECO:0000313" key="2">
    <source>
        <dbReference type="EMBL" id="AJO20884.1"/>
    </source>
</evidence>